<dbReference type="CDD" id="cd02885">
    <property type="entry name" value="NUDIX_IPP_Isomerase"/>
    <property type="match status" value="1"/>
</dbReference>
<evidence type="ECO:0000256" key="9">
    <source>
        <dbReference type="ARBA" id="ARBA00023235"/>
    </source>
</evidence>
<evidence type="ECO:0000256" key="7">
    <source>
        <dbReference type="ARBA" id="ARBA00023211"/>
    </source>
</evidence>
<dbReference type="EMBL" id="JBHTKR010000009">
    <property type="protein sequence ID" value="MFD1196572.1"/>
    <property type="molecule type" value="Genomic_DNA"/>
</dbReference>
<keyword evidence="4 10" id="KW-0963">Cytoplasm</keyword>
<evidence type="ECO:0000256" key="1">
    <source>
        <dbReference type="ARBA" id="ARBA00004826"/>
    </source>
</evidence>
<evidence type="ECO:0000256" key="6">
    <source>
        <dbReference type="ARBA" id="ARBA00022842"/>
    </source>
</evidence>
<organism evidence="12 13">
    <name type="scientific">Seohaeicola saemankumensis</name>
    <dbReference type="NCBI Taxonomy" id="481181"/>
    <lineage>
        <taxon>Bacteria</taxon>
        <taxon>Pseudomonadati</taxon>
        <taxon>Pseudomonadota</taxon>
        <taxon>Alphaproteobacteria</taxon>
        <taxon>Rhodobacterales</taxon>
        <taxon>Roseobacteraceae</taxon>
        <taxon>Seohaeicola</taxon>
    </lineage>
</organism>
<dbReference type="Proteomes" id="UP001597151">
    <property type="component" value="Unassembled WGS sequence"/>
</dbReference>
<dbReference type="PANTHER" id="PTHR10885">
    <property type="entry name" value="ISOPENTENYL-DIPHOSPHATE DELTA-ISOMERASE"/>
    <property type="match status" value="1"/>
</dbReference>
<dbReference type="SUPFAM" id="SSF55811">
    <property type="entry name" value="Nudix"/>
    <property type="match status" value="1"/>
</dbReference>
<dbReference type="HAMAP" id="MF_00202">
    <property type="entry name" value="Idi"/>
    <property type="match status" value="1"/>
</dbReference>
<reference evidence="13" key="1">
    <citation type="journal article" date="2019" name="Int. J. Syst. Evol. Microbiol.">
        <title>The Global Catalogue of Microorganisms (GCM) 10K type strain sequencing project: providing services to taxonomists for standard genome sequencing and annotation.</title>
        <authorList>
            <consortium name="The Broad Institute Genomics Platform"/>
            <consortium name="The Broad Institute Genome Sequencing Center for Infectious Disease"/>
            <person name="Wu L."/>
            <person name="Ma J."/>
        </authorList>
    </citation>
    <scope>NUCLEOTIDE SEQUENCE [LARGE SCALE GENOMIC DNA]</scope>
    <source>
        <strain evidence="13">CCUG 55328</strain>
    </source>
</reference>
<evidence type="ECO:0000259" key="11">
    <source>
        <dbReference type="PROSITE" id="PS51462"/>
    </source>
</evidence>
<feature type="active site" evidence="10">
    <location>
        <position position="62"/>
    </location>
</feature>
<dbReference type="RefSeq" id="WP_380794847.1">
    <property type="nucleotide sequence ID" value="NZ_JBHTKR010000009.1"/>
</dbReference>
<feature type="binding site" evidence="10">
    <location>
        <position position="108"/>
    </location>
    <ligand>
        <name>Mn(2+)</name>
        <dbReference type="ChEBI" id="CHEBI:29035"/>
    </ligand>
</feature>
<dbReference type="InterPro" id="IPR015797">
    <property type="entry name" value="NUDIX_hydrolase-like_dom_sf"/>
</dbReference>
<comment type="cofactor">
    <cofactor evidence="10">
        <name>Mg(2+)</name>
        <dbReference type="ChEBI" id="CHEBI:18420"/>
    </cofactor>
    <text evidence="10">Binds 1 Mg(2+) ion per subunit. The magnesium ion binds only when substrate is bound.</text>
</comment>
<comment type="catalytic activity">
    <reaction evidence="10">
        <text>isopentenyl diphosphate = dimethylallyl diphosphate</text>
        <dbReference type="Rhea" id="RHEA:23284"/>
        <dbReference type="ChEBI" id="CHEBI:57623"/>
        <dbReference type="ChEBI" id="CHEBI:128769"/>
        <dbReference type="EC" id="5.3.3.2"/>
    </reaction>
</comment>
<dbReference type="NCBIfam" id="NF002995">
    <property type="entry name" value="PRK03759.1"/>
    <property type="match status" value="1"/>
</dbReference>
<gene>
    <name evidence="10 12" type="primary">idi</name>
    <name evidence="12" type="ORF">ACFQ3C_18045</name>
</gene>
<dbReference type="GO" id="GO:0004452">
    <property type="term" value="F:isopentenyl-diphosphate delta-isomerase activity"/>
    <property type="evidence" value="ECO:0007669"/>
    <property type="project" value="UniProtKB-EC"/>
</dbReference>
<evidence type="ECO:0000313" key="13">
    <source>
        <dbReference type="Proteomes" id="UP001597151"/>
    </source>
</evidence>
<keyword evidence="7 10" id="KW-0464">Manganese</keyword>
<feature type="binding site" evidence="10">
    <location>
        <position position="64"/>
    </location>
    <ligand>
        <name>Mn(2+)</name>
        <dbReference type="ChEBI" id="CHEBI:29035"/>
    </ligand>
</feature>
<dbReference type="InterPro" id="IPR011876">
    <property type="entry name" value="IsopentenylPP_isomerase_typ1"/>
</dbReference>
<feature type="binding site" evidence="10">
    <location>
        <position position="82"/>
    </location>
    <ligand>
        <name>Mg(2+)</name>
        <dbReference type="ChEBI" id="CHEBI:18420"/>
    </ligand>
</feature>
<comment type="pathway">
    <text evidence="1 10">Isoprenoid biosynthesis; dimethylallyl diphosphate biosynthesis; dimethylallyl diphosphate from isopentenyl diphosphate: step 1/1.</text>
</comment>
<dbReference type="InterPro" id="IPR000086">
    <property type="entry name" value="NUDIX_hydrolase_dom"/>
</dbReference>
<dbReference type="InterPro" id="IPR056375">
    <property type="entry name" value="Idi_bact"/>
</dbReference>
<dbReference type="PIRSF" id="PIRSF018427">
    <property type="entry name" value="Isopntndiph_ism"/>
    <property type="match status" value="1"/>
</dbReference>
<accession>A0ABW3TKL3</accession>
<keyword evidence="8 10" id="KW-0414">Isoprene biosynthesis</keyword>
<proteinExistence type="inferred from homology"/>
<sequence length="183" mass="20985">MSIMIPAWVDGALTAVDKLEVHQRGLRHKAVSVFVIRGMDVLIQRRAMGKYHTPGLWANTCCTHPDWDEAPEVCAVRRLREELGITGLHPEHRDQVEYRADVGRGMTEHEVVDIYLARADTGLKVTPHPDEVMEVRWINYQDLVAEVARRPERFTPWMKIYLAEHSDRIFGPDMVYLASLSQG</sequence>
<feature type="binding site" evidence="10">
    <location>
        <position position="22"/>
    </location>
    <ligand>
        <name>Mn(2+)</name>
        <dbReference type="ChEBI" id="CHEBI:29035"/>
    </ligand>
</feature>
<dbReference type="NCBIfam" id="TIGR02150">
    <property type="entry name" value="IPP_isom_1"/>
    <property type="match status" value="1"/>
</dbReference>
<keyword evidence="9 10" id="KW-0413">Isomerase</keyword>
<comment type="cofactor">
    <cofactor evidence="10">
        <name>Mn(2+)</name>
        <dbReference type="ChEBI" id="CHEBI:29035"/>
    </cofactor>
    <text evidence="10">Binds 1 Mn(2+) ion per subunit.</text>
</comment>
<name>A0ABW3TKL3_9RHOB</name>
<keyword evidence="6 10" id="KW-0460">Magnesium</keyword>
<keyword evidence="5 10" id="KW-0479">Metal-binding</keyword>
<feature type="domain" description="Nudix hydrolase" evidence="11">
    <location>
        <begin position="26"/>
        <end position="160"/>
    </location>
</feature>
<evidence type="ECO:0000256" key="8">
    <source>
        <dbReference type="ARBA" id="ARBA00023229"/>
    </source>
</evidence>
<protein>
    <recommendedName>
        <fullName evidence="3 10">Isopentenyl-diphosphate Delta-isomerase</fullName>
        <shortName evidence="10">IPP isomerase</shortName>
        <ecNumber evidence="3 10">5.3.3.2</ecNumber>
    </recommendedName>
    <alternativeName>
        <fullName evidence="10">IPP:DMAPP isomerase</fullName>
    </alternativeName>
    <alternativeName>
        <fullName evidence="10">Isopentenyl pyrophosphate isomerase</fullName>
    </alternativeName>
</protein>
<evidence type="ECO:0000256" key="4">
    <source>
        <dbReference type="ARBA" id="ARBA00022490"/>
    </source>
</evidence>
<dbReference type="Pfam" id="PF00293">
    <property type="entry name" value="NUDIX"/>
    <property type="match status" value="1"/>
</dbReference>
<dbReference type="EC" id="5.3.3.2" evidence="3 10"/>
<evidence type="ECO:0000256" key="10">
    <source>
        <dbReference type="HAMAP-Rule" id="MF_00202"/>
    </source>
</evidence>
<comment type="subcellular location">
    <subcellularLocation>
        <location evidence="10">Cytoplasm</location>
    </subcellularLocation>
</comment>
<evidence type="ECO:0000256" key="3">
    <source>
        <dbReference type="ARBA" id="ARBA00012057"/>
    </source>
</evidence>
<evidence type="ECO:0000313" key="12">
    <source>
        <dbReference type="EMBL" id="MFD1196572.1"/>
    </source>
</evidence>
<feature type="binding site" evidence="10">
    <location>
        <position position="28"/>
    </location>
    <ligand>
        <name>Mn(2+)</name>
        <dbReference type="ChEBI" id="CHEBI:29035"/>
    </ligand>
</feature>
<feature type="binding site" evidence="10">
    <location>
        <position position="110"/>
    </location>
    <ligand>
        <name>Mn(2+)</name>
        <dbReference type="ChEBI" id="CHEBI:29035"/>
    </ligand>
</feature>
<dbReference type="Gene3D" id="3.90.79.10">
    <property type="entry name" value="Nucleoside Triphosphate Pyrophosphohydrolase"/>
    <property type="match status" value="1"/>
</dbReference>
<dbReference type="PANTHER" id="PTHR10885:SF0">
    <property type="entry name" value="ISOPENTENYL-DIPHOSPHATE DELTA-ISOMERASE"/>
    <property type="match status" value="1"/>
</dbReference>
<comment type="caution">
    <text evidence="12">The sequence shown here is derived from an EMBL/GenBank/DDBJ whole genome shotgun (WGS) entry which is preliminary data.</text>
</comment>
<dbReference type="PROSITE" id="PS51462">
    <property type="entry name" value="NUDIX"/>
    <property type="match status" value="1"/>
</dbReference>
<keyword evidence="13" id="KW-1185">Reference proteome</keyword>
<comment type="function">
    <text evidence="10">Catalyzes the 1,3-allylic rearrangement of the homoallylic substrate isopentenyl (IPP) to its highly electrophilic allylic isomer, dimethylallyl diphosphate (DMAPP).</text>
</comment>
<comment type="similarity">
    <text evidence="2 10">Belongs to the IPP isomerase type 1 family.</text>
</comment>
<feature type="active site" evidence="10">
    <location>
        <position position="110"/>
    </location>
</feature>
<evidence type="ECO:0000256" key="2">
    <source>
        <dbReference type="ARBA" id="ARBA00007579"/>
    </source>
</evidence>
<evidence type="ECO:0000256" key="5">
    <source>
        <dbReference type="ARBA" id="ARBA00022723"/>
    </source>
</evidence>